<sequence length="57" mass="6525">MNKFQIFGCMFHGTDEIVLIIFVQEQLGCSKIIAVCHSMAIIGKHITGCYRELEFFL</sequence>
<dbReference type="EMBL" id="AMCI01000179">
    <property type="protein sequence ID" value="EJX10460.1"/>
    <property type="molecule type" value="Genomic_DNA"/>
</dbReference>
<gene>
    <name evidence="1" type="ORF">EVA_01212</name>
</gene>
<accession>J9H804</accession>
<comment type="caution">
    <text evidence="1">The sequence shown here is derived from an EMBL/GenBank/DDBJ whole genome shotgun (WGS) entry which is preliminary data.</text>
</comment>
<organism evidence="1">
    <name type="scientific">gut metagenome</name>
    <dbReference type="NCBI Taxonomy" id="749906"/>
    <lineage>
        <taxon>unclassified sequences</taxon>
        <taxon>metagenomes</taxon>
        <taxon>organismal metagenomes</taxon>
    </lineage>
</organism>
<name>J9H804_9ZZZZ</name>
<reference evidence="1" key="1">
    <citation type="journal article" date="2012" name="PLoS ONE">
        <title>Gene sets for utilization of primary and secondary nutrition supplies in the distal gut of endangered iberian lynx.</title>
        <authorList>
            <person name="Alcaide M."/>
            <person name="Messina E."/>
            <person name="Richter M."/>
            <person name="Bargiela R."/>
            <person name="Peplies J."/>
            <person name="Huws S.A."/>
            <person name="Newbold C.J."/>
            <person name="Golyshin P.N."/>
            <person name="Simon M.A."/>
            <person name="Lopez G."/>
            <person name="Yakimov M.M."/>
            <person name="Ferrer M."/>
        </authorList>
    </citation>
    <scope>NUCLEOTIDE SEQUENCE</scope>
</reference>
<proteinExistence type="predicted"/>
<evidence type="ECO:0000313" key="1">
    <source>
        <dbReference type="EMBL" id="EJX10460.1"/>
    </source>
</evidence>
<dbReference type="AlphaFoldDB" id="J9H804"/>
<protein>
    <submittedName>
        <fullName evidence="1">Uncharacterized protein</fullName>
    </submittedName>
</protein>